<dbReference type="Gene3D" id="1.10.510.10">
    <property type="entry name" value="Transferase(Phosphotransferase) domain 1"/>
    <property type="match status" value="1"/>
</dbReference>
<evidence type="ECO:0000256" key="5">
    <source>
        <dbReference type="ARBA" id="ARBA00022840"/>
    </source>
</evidence>
<dbReference type="AlphaFoldDB" id="A0A0V0YH10"/>
<name>A0A0V0YH10_TRIPS</name>
<evidence type="ECO:0000256" key="2">
    <source>
        <dbReference type="ARBA" id="ARBA00022679"/>
    </source>
</evidence>
<dbReference type="EMBL" id="JYDU01000015">
    <property type="protein sequence ID" value="KRX99287.1"/>
    <property type="molecule type" value="Genomic_DNA"/>
</dbReference>
<proteinExistence type="predicted"/>
<dbReference type="STRING" id="6337.A0A0V0YH10"/>
<evidence type="ECO:0000256" key="3">
    <source>
        <dbReference type="ARBA" id="ARBA00022741"/>
    </source>
</evidence>
<evidence type="ECO:0000256" key="7">
    <source>
        <dbReference type="ARBA" id="ARBA00048679"/>
    </source>
</evidence>
<comment type="caution">
    <text evidence="9">The sequence shown here is derived from an EMBL/GenBank/DDBJ whole genome shotgun (WGS) entry which is preliminary data.</text>
</comment>
<dbReference type="Pfam" id="PF00069">
    <property type="entry name" value="Pkinase"/>
    <property type="match status" value="1"/>
</dbReference>
<evidence type="ECO:0000256" key="4">
    <source>
        <dbReference type="ARBA" id="ARBA00022777"/>
    </source>
</evidence>
<dbReference type="InterPro" id="IPR030616">
    <property type="entry name" value="Aur-like"/>
</dbReference>
<keyword evidence="1" id="KW-0723">Serine/threonine-protein kinase</keyword>
<dbReference type="GO" id="GO:0005524">
    <property type="term" value="F:ATP binding"/>
    <property type="evidence" value="ECO:0007669"/>
    <property type="project" value="UniProtKB-KW"/>
</dbReference>
<keyword evidence="5" id="KW-0067">ATP-binding</keyword>
<dbReference type="InterPro" id="IPR000719">
    <property type="entry name" value="Prot_kinase_dom"/>
</dbReference>
<keyword evidence="2" id="KW-0808">Transferase</keyword>
<dbReference type="PROSITE" id="PS50011">
    <property type="entry name" value="PROTEIN_KINASE_DOM"/>
    <property type="match status" value="1"/>
</dbReference>
<evidence type="ECO:0000313" key="10">
    <source>
        <dbReference type="Proteomes" id="UP000054815"/>
    </source>
</evidence>
<accession>A0A0V0YH10</accession>
<evidence type="ECO:0000256" key="1">
    <source>
        <dbReference type="ARBA" id="ARBA00022527"/>
    </source>
</evidence>
<dbReference type="PANTHER" id="PTHR24350">
    <property type="entry name" value="SERINE/THREONINE-PROTEIN KINASE IAL-RELATED"/>
    <property type="match status" value="1"/>
</dbReference>
<dbReference type="InterPro" id="IPR011009">
    <property type="entry name" value="Kinase-like_dom_sf"/>
</dbReference>
<dbReference type="Proteomes" id="UP000054815">
    <property type="component" value="Unassembled WGS sequence"/>
</dbReference>
<feature type="domain" description="Protein kinase" evidence="8">
    <location>
        <begin position="1"/>
        <end position="88"/>
    </location>
</feature>
<dbReference type="SUPFAM" id="SSF56112">
    <property type="entry name" value="Protein kinase-like (PK-like)"/>
    <property type="match status" value="1"/>
</dbReference>
<keyword evidence="3" id="KW-0547">Nucleotide-binding</keyword>
<sequence>MSPEVILRQAYDAKVDVWALGILLYQFLVGDVPFDGRTNQEVTSNVLDKELTIPDGLSEEASDLIKKLLTKDPSKRISLSELIQHPWMQADKFSS</sequence>
<organism evidence="9 10">
    <name type="scientific">Trichinella pseudospiralis</name>
    <name type="common">Parasitic roundworm</name>
    <dbReference type="NCBI Taxonomy" id="6337"/>
    <lineage>
        <taxon>Eukaryota</taxon>
        <taxon>Metazoa</taxon>
        <taxon>Ecdysozoa</taxon>
        <taxon>Nematoda</taxon>
        <taxon>Enoplea</taxon>
        <taxon>Dorylaimia</taxon>
        <taxon>Trichinellida</taxon>
        <taxon>Trichinellidae</taxon>
        <taxon>Trichinella</taxon>
    </lineage>
</organism>
<evidence type="ECO:0000259" key="8">
    <source>
        <dbReference type="PROSITE" id="PS50011"/>
    </source>
</evidence>
<gene>
    <name evidence="9" type="primary">Aurka</name>
    <name evidence="9" type="ORF">T4E_11337</name>
</gene>
<comment type="catalytic activity">
    <reaction evidence="6">
        <text>L-threonyl-[protein] + ATP = O-phospho-L-threonyl-[protein] + ADP + H(+)</text>
        <dbReference type="Rhea" id="RHEA:46608"/>
        <dbReference type="Rhea" id="RHEA-COMP:11060"/>
        <dbReference type="Rhea" id="RHEA-COMP:11605"/>
        <dbReference type="ChEBI" id="CHEBI:15378"/>
        <dbReference type="ChEBI" id="CHEBI:30013"/>
        <dbReference type="ChEBI" id="CHEBI:30616"/>
        <dbReference type="ChEBI" id="CHEBI:61977"/>
        <dbReference type="ChEBI" id="CHEBI:456216"/>
        <dbReference type="EC" id="2.7.11.1"/>
    </reaction>
</comment>
<dbReference type="GO" id="GO:0004674">
    <property type="term" value="F:protein serine/threonine kinase activity"/>
    <property type="evidence" value="ECO:0007669"/>
    <property type="project" value="UniProtKB-KW"/>
</dbReference>
<comment type="catalytic activity">
    <reaction evidence="7">
        <text>L-seryl-[protein] + ATP = O-phospho-L-seryl-[protein] + ADP + H(+)</text>
        <dbReference type="Rhea" id="RHEA:17989"/>
        <dbReference type="Rhea" id="RHEA-COMP:9863"/>
        <dbReference type="Rhea" id="RHEA-COMP:11604"/>
        <dbReference type="ChEBI" id="CHEBI:15378"/>
        <dbReference type="ChEBI" id="CHEBI:29999"/>
        <dbReference type="ChEBI" id="CHEBI:30616"/>
        <dbReference type="ChEBI" id="CHEBI:83421"/>
        <dbReference type="ChEBI" id="CHEBI:456216"/>
        <dbReference type="EC" id="2.7.11.1"/>
    </reaction>
</comment>
<reference evidence="9 10" key="1">
    <citation type="submission" date="2015-01" db="EMBL/GenBank/DDBJ databases">
        <title>Evolution of Trichinella species and genotypes.</title>
        <authorList>
            <person name="Korhonen P.K."/>
            <person name="Edoardo P."/>
            <person name="Giuseppe L.R."/>
            <person name="Gasser R.B."/>
        </authorList>
    </citation>
    <scope>NUCLEOTIDE SEQUENCE [LARGE SCALE GENOMIC DNA]</scope>
    <source>
        <strain evidence="9">ISS141</strain>
    </source>
</reference>
<evidence type="ECO:0000256" key="6">
    <source>
        <dbReference type="ARBA" id="ARBA00047899"/>
    </source>
</evidence>
<keyword evidence="4 9" id="KW-0418">Kinase</keyword>
<protein>
    <submittedName>
        <fullName evidence="9">Aurora kinase A</fullName>
    </submittedName>
</protein>
<evidence type="ECO:0000313" key="9">
    <source>
        <dbReference type="EMBL" id="KRX99287.1"/>
    </source>
</evidence>